<reference evidence="1 2" key="1">
    <citation type="submission" date="2016-10" db="EMBL/GenBank/DDBJ databases">
        <authorList>
            <person name="de Groot N.N."/>
        </authorList>
    </citation>
    <scope>NUCLEOTIDE SEQUENCE [LARGE SCALE GENOMIC DNA]</scope>
    <source>
        <strain evidence="1 2">GAS522</strain>
    </source>
</reference>
<evidence type="ECO:0000313" key="1">
    <source>
        <dbReference type="EMBL" id="SED99947.1"/>
    </source>
</evidence>
<organism evidence="1 2">
    <name type="scientific">Bradyrhizobium lablabi</name>
    <dbReference type="NCBI Taxonomy" id="722472"/>
    <lineage>
        <taxon>Bacteria</taxon>
        <taxon>Pseudomonadati</taxon>
        <taxon>Pseudomonadota</taxon>
        <taxon>Alphaproteobacteria</taxon>
        <taxon>Hyphomicrobiales</taxon>
        <taxon>Nitrobacteraceae</taxon>
        <taxon>Bradyrhizobium</taxon>
    </lineage>
</organism>
<proteinExistence type="predicted"/>
<dbReference type="Proteomes" id="UP000183208">
    <property type="component" value="Unassembled WGS sequence"/>
</dbReference>
<accession>A0A1M7EX94</accession>
<sequence length="101" mass="11589">MDETAKAVLLIDGPSPFYSQTDEDHFFAWLESIPAIKGVTGKGRGLELIVERPIGEESLRDLIALMTRYGVDCHPLKPLCEEQKDEYFRDKRKYWHSAVYG</sequence>
<protein>
    <submittedName>
        <fullName evidence="1">Uncharacterized protein</fullName>
    </submittedName>
</protein>
<dbReference type="OrthoDB" id="4556323at2"/>
<dbReference type="AlphaFoldDB" id="A0A1M7EX94"/>
<evidence type="ECO:0000313" key="2">
    <source>
        <dbReference type="Proteomes" id="UP000183208"/>
    </source>
</evidence>
<name>A0A1M7EX94_9BRAD</name>
<dbReference type="EMBL" id="FNTI01000001">
    <property type="protein sequence ID" value="SED99947.1"/>
    <property type="molecule type" value="Genomic_DNA"/>
</dbReference>
<gene>
    <name evidence="1" type="ORF">SAMN05444171_5923</name>
</gene>
<dbReference type="RefSeq" id="WP_074826569.1">
    <property type="nucleotide sequence ID" value="NZ_FNTI01000001.1"/>
</dbReference>